<dbReference type="InterPro" id="IPR017896">
    <property type="entry name" value="4Fe4S_Fe-S-bd"/>
</dbReference>
<dbReference type="InterPro" id="IPR014603">
    <property type="entry name" value="Formate_DH_Fe-S_su"/>
</dbReference>
<accession>A0A9D2KDT4</accession>
<reference evidence="9" key="2">
    <citation type="submission" date="2021-04" db="EMBL/GenBank/DDBJ databases">
        <authorList>
            <person name="Gilroy R."/>
        </authorList>
    </citation>
    <scope>NUCLEOTIDE SEQUENCE</scope>
    <source>
        <strain evidence="9">ChiW4-1371</strain>
    </source>
</reference>
<comment type="cofactor">
    <cofactor evidence="7">
        <name>[4Fe-4S] cluster</name>
        <dbReference type="ChEBI" id="CHEBI:49883"/>
    </cofactor>
    <text evidence="7">Binds 4 [4Fe-4S] clusters per subunit.</text>
</comment>
<feature type="domain" description="4Fe-4S ferredoxin-type" evidence="8">
    <location>
        <begin position="64"/>
        <end position="97"/>
    </location>
</feature>
<evidence type="ECO:0000256" key="6">
    <source>
        <dbReference type="ARBA" id="ARBA00023014"/>
    </source>
</evidence>
<sequence length="274" mass="30088">MAVEIAMLHDVEKCSACRGCSVACKQWKNLPADNTPFDGEYQSHKDLSSKTYTLIRMKERMVDNKVRWDFLKFQCMHCGIAGCVLGCPTHALQKEETGIVSHSNDKCIGCGYCEINCTFGVPHVDPETKKSTKCNLCIDRVTKYIENGYDRKYMPSCAKTCTADAILFGTREEMVKIANERLEVLKKKYPDACTYNVETNNSIQGGAMMYVLPYKPSVYGLPDEPQLAPSLSVWKDKIQPAGKVLIGAAVVAVAGAAVVNTVTGGGKHGGDDHE</sequence>
<feature type="binding site" evidence="7">
    <location>
        <position position="78"/>
    </location>
    <ligand>
        <name>[4Fe-4S] cluster</name>
        <dbReference type="ChEBI" id="CHEBI:49883"/>
        <label>3</label>
    </ligand>
</feature>
<keyword evidence="5 7" id="KW-0408">Iron</keyword>
<comment type="subcellular location">
    <subcellularLocation>
        <location evidence="1">Cell envelope</location>
    </subcellularLocation>
</comment>
<dbReference type="PROSITE" id="PS51379">
    <property type="entry name" value="4FE4S_FER_2"/>
    <property type="match status" value="3"/>
</dbReference>
<feature type="binding site" evidence="7">
    <location>
        <position position="113"/>
    </location>
    <ligand>
        <name>[4Fe-4S] cluster</name>
        <dbReference type="ChEBI" id="CHEBI:49883"/>
        <label>4</label>
    </ligand>
</feature>
<feature type="binding site" evidence="7">
    <location>
        <position position="110"/>
    </location>
    <ligand>
        <name>[4Fe-4S] cluster</name>
        <dbReference type="ChEBI" id="CHEBI:49883"/>
        <label>4</label>
    </ligand>
</feature>
<feature type="binding site" evidence="7">
    <location>
        <position position="75"/>
    </location>
    <ligand>
        <name>[4Fe-4S] cluster</name>
        <dbReference type="ChEBI" id="CHEBI:49883"/>
        <label>3</label>
    </ligand>
</feature>
<feature type="binding site" evidence="7">
    <location>
        <position position="157"/>
    </location>
    <ligand>
        <name>[4Fe-4S] cluster</name>
        <dbReference type="ChEBI" id="CHEBI:49883"/>
        <label>2</label>
    </ligand>
</feature>
<feature type="domain" description="4Fe-4S ferredoxin-type" evidence="8">
    <location>
        <begin position="98"/>
        <end position="127"/>
    </location>
</feature>
<feature type="binding site" evidence="7">
    <location>
        <position position="87"/>
    </location>
    <ligand>
        <name>[4Fe-4S] cluster</name>
        <dbReference type="ChEBI" id="CHEBI:49883"/>
        <label>4</label>
    </ligand>
</feature>
<dbReference type="Proteomes" id="UP000824176">
    <property type="component" value="Unassembled WGS sequence"/>
</dbReference>
<proteinExistence type="predicted"/>
<reference evidence="9" key="1">
    <citation type="journal article" date="2021" name="PeerJ">
        <title>Extensive microbial diversity within the chicken gut microbiome revealed by metagenomics and culture.</title>
        <authorList>
            <person name="Gilroy R."/>
            <person name="Ravi A."/>
            <person name="Getino M."/>
            <person name="Pursley I."/>
            <person name="Horton D.L."/>
            <person name="Alikhan N.F."/>
            <person name="Baker D."/>
            <person name="Gharbi K."/>
            <person name="Hall N."/>
            <person name="Watson M."/>
            <person name="Adriaenssens E.M."/>
            <person name="Foster-Nyarko E."/>
            <person name="Jarju S."/>
            <person name="Secka A."/>
            <person name="Antonio M."/>
            <person name="Oren A."/>
            <person name="Chaudhuri R.R."/>
            <person name="La Ragione R."/>
            <person name="Hildebrand F."/>
            <person name="Pallen M.J."/>
        </authorList>
    </citation>
    <scope>NUCLEOTIDE SEQUENCE</scope>
    <source>
        <strain evidence="9">ChiW4-1371</strain>
    </source>
</reference>
<dbReference type="EMBL" id="DXAQ01000157">
    <property type="protein sequence ID" value="HIZ90368.1"/>
    <property type="molecule type" value="Genomic_DNA"/>
</dbReference>
<dbReference type="GO" id="GO:0046872">
    <property type="term" value="F:metal ion binding"/>
    <property type="evidence" value="ECO:0007669"/>
    <property type="project" value="UniProtKB-KW"/>
</dbReference>
<dbReference type="GO" id="GO:0015944">
    <property type="term" value="P:formate oxidation"/>
    <property type="evidence" value="ECO:0007669"/>
    <property type="project" value="InterPro"/>
</dbReference>
<protein>
    <recommendedName>
        <fullName evidence="8">4Fe-4S ferredoxin-type domain-containing protein</fullName>
    </recommendedName>
</protein>
<feature type="binding site" evidence="7">
    <location>
        <position position="117"/>
    </location>
    <ligand>
        <name>[4Fe-4S] cluster</name>
        <dbReference type="ChEBI" id="CHEBI:49883"/>
        <label>3</label>
    </ligand>
</feature>
<evidence type="ECO:0000256" key="5">
    <source>
        <dbReference type="ARBA" id="ARBA00023004"/>
    </source>
</evidence>
<feature type="binding site" evidence="7">
    <location>
        <position position="161"/>
    </location>
    <ligand>
        <name>[4Fe-4S] cluster</name>
        <dbReference type="ChEBI" id="CHEBI:49883"/>
        <label>1</label>
    </ligand>
</feature>
<feature type="domain" description="4Fe-4S ferredoxin-type" evidence="8">
    <location>
        <begin position="5"/>
        <end position="35"/>
    </location>
</feature>
<evidence type="ECO:0000313" key="10">
    <source>
        <dbReference type="Proteomes" id="UP000824176"/>
    </source>
</evidence>
<feature type="binding site" evidence="7">
    <location>
        <position position="134"/>
    </location>
    <ligand>
        <name>[4Fe-4S] cluster</name>
        <dbReference type="ChEBI" id="CHEBI:49883"/>
        <label>2</label>
    </ligand>
</feature>
<evidence type="ECO:0000256" key="2">
    <source>
        <dbReference type="ARBA" id="ARBA00022485"/>
    </source>
</evidence>
<keyword evidence="3 7" id="KW-0479">Metal-binding</keyword>
<dbReference type="AlphaFoldDB" id="A0A9D2KDT4"/>
<feature type="binding site" evidence="7">
    <location>
        <position position="14"/>
    </location>
    <ligand>
        <name>[4Fe-4S] cluster</name>
        <dbReference type="ChEBI" id="CHEBI:49883"/>
        <label>1</label>
    </ligand>
</feature>
<dbReference type="PANTHER" id="PTHR43545:SF1">
    <property type="entry name" value="HYDROGENASE-2 OPERON PROTEIN HYBA"/>
    <property type="match status" value="1"/>
</dbReference>
<feature type="binding site" evidence="7">
    <location>
        <position position="17"/>
    </location>
    <ligand>
        <name>[4Fe-4S] cluster</name>
        <dbReference type="ChEBI" id="CHEBI:49883"/>
        <label>1</label>
    </ligand>
</feature>
<evidence type="ECO:0000259" key="8">
    <source>
        <dbReference type="PROSITE" id="PS51379"/>
    </source>
</evidence>
<keyword evidence="6 7" id="KW-0411">Iron-sulfur</keyword>
<keyword evidence="4" id="KW-0677">Repeat</keyword>
<feature type="binding site" evidence="7">
    <location>
        <position position="107"/>
    </location>
    <ligand>
        <name>[4Fe-4S] cluster</name>
        <dbReference type="ChEBI" id="CHEBI:49883"/>
        <label>4</label>
    </ligand>
</feature>
<dbReference type="PIRSF" id="PIRSF036298">
    <property type="entry name" value="FDH_4Fe4S"/>
    <property type="match status" value="1"/>
</dbReference>
<dbReference type="SUPFAM" id="SSF54862">
    <property type="entry name" value="4Fe-4S ferredoxins"/>
    <property type="match status" value="1"/>
</dbReference>
<evidence type="ECO:0000256" key="7">
    <source>
        <dbReference type="PIRSR" id="PIRSR036298-50"/>
    </source>
</evidence>
<dbReference type="GO" id="GO:0045333">
    <property type="term" value="P:cellular respiration"/>
    <property type="evidence" value="ECO:0007669"/>
    <property type="project" value="InterPro"/>
</dbReference>
<evidence type="ECO:0000256" key="3">
    <source>
        <dbReference type="ARBA" id="ARBA00022723"/>
    </source>
</evidence>
<name>A0A9D2KDT4_9BACT</name>
<dbReference type="Pfam" id="PF13247">
    <property type="entry name" value="Fer4_11"/>
    <property type="match status" value="1"/>
</dbReference>
<dbReference type="GO" id="GO:0051539">
    <property type="term" value="F:4 iron, 4 sulfur cluster binding"/>
    <property type="evidence" value="ECO:0007669"/>
    <property type="project" value="UniProtKB-KW"/>
</dbReference>
<dbReference type="InterPro" id="IPR051555">
    <property type="entry name" value="FDH_Electron_Transfer_Unit"/>
</dbReference>
<evidence type="ECO:0000313" key="9">
    <source>
        <dbReference type="EMBL" id="HIZ90368.1"/>
    </source>
</evidence>
<keyword evidence="2 7" id="KW-0004">4Fe-4S</keyword>
<feature type="binding site" evidence="7">
    <location>
        <position position="137"/>
    </location>
    <ligand>
        <name>[4Fe-4S] cluster</name>
        <dbReference type="ChEBI" id="CHEBI:49883"/>
        <label>2</label>
    </ligand>
</feature>
<feature type="binding site" evidence="7">
    <location>
        <position position="24"/>
    </location>
    <ligand>
        <name>[4Fe-4S] cluster</name>
        <dbReference type="ChEBI" id="CHEBI:49883"/>
        <label>2</label>
    </ligand>
</feature>
<feature type="binding site" evidence="7">
    <location>
        <position position="83"/>
    </location>
    <ligand>
        <name>[4Fe-4S] cluster</name>
        <dbReference type="ChEBI" id="CHEBI:49883"/>
        <label>3</label>
    </ligand>
</feature>
<dbReference type="PANTHER" id="PTHR43545">
    <property type="entry name" value="FORMATE DEHYDROGENASE, NITRATE-INDUCIBLE, IRON-SULFUR SUBUNIT"/>
    <property type="match status" value="1"/>
</dbReference>
<comment type="caution">
    <text evidence="9">The sequence shown here is derived from an EMBL/GenBank/DDBJ whole genome shotgun (WGS) entry which is preliminary data.</text>
</comment>
<dbReference type="Gene3D" id="3.30.70.20">
    <property type="match status" value="2"/>
</dbReference>
<evidence type="ECO:0000256" key="1">
    <source>
        <dbReference type="ARBA" id="ARBA00004196"/>
    </source>
</evidence>
<gene>
    <name evidence="9" type="ORF">H9804_10515</name>
</gene>
<feature type="binding site" evidence="7">
    <location>
        <position position="20"/>
    </location>
    <ligand>
        <name>[4Fe-4S] cluster</name>
        <dbReference type="ChEBI" id="CHEBI:49883"/>
        <label>1</label>
    </ligand>
</feature>
<organism evidence="9 10">
    <name type="scientific">Candidatus Mucispirillum faecigallinarum</name>
    <dbReference type="NCBI Taxonomy" id="2838699"/>
    <lineage>
        <taxon>Bacteria</taxon>
        <taxon>Pseudomonadati</taxon>
        <taxon>Deferribacterota</taxon>
        <taxon>Deferribacteres</taxon>
        <taxon>Deferribacterales</taxon>
        <taxon>Mucispirillaceae</taxon>
        <taxon>Mucispirillum</taxon>
    </lineage>
</organism>
<evidence type="ECO:0000256" key="4">
    <source>
        <dbReference type="ARBA" id="ARBA00022737"/>
    </source>
</evidence>
<dbReference type="GO" id="GO:0030313">
    <property type="term" value="C:cell envelope"/>
    <property type="evidence" value="ECO:0007669"/>
    <property type="project" value="UniProtKB-SubCell"/>
</dbReference>